<evidence type="ECO:0000313" key="2">
    <source>
        <dbReference type="EMBL" id="RWQ91329.1"/>
    </source>
</evidence>
<feature type="region of interest" description="Disordered" evidence="1">
    <location>
        <begin position="341"/>
        <end position="471"/>
    </location>
</feature>
<comment type="caution">
    <text evidence="2">The sequence shown here is derived from an EMBL/GenBank/DDBJ whole genome shotgun (WGS) entry which is preliminary data.</text>
</comment>
<dbReference type="EMBL" id="RCNU01000022">
    <property type="protein sequence ID" value="RWQ91329.1"/>
    <property type="molecule type" value="Genomic_DNA"/>
</dbReference>
<gene>
    <name evidence="2" type="ORF">C8Q69DRAFT_190273</name>
</gene>
<feature type="compositionally biased region" description="Polar residues" evidence="1">
    <location>
        <begin position="380"/>
        <end position="391"/>
    </location>
</feature>
<protein>
    <submittedName>
        <fullName evidence="2">Uncharacterized protein</fullName>
    </submittedName>
</protein>
<feature type="compositionally biased region" description="Basic and acidic residues" evidence="1">
    <location>
        <begin position="768"/>
        <end position="777"/>
    </location>
</feature>
<evidence type="ECO:0000256" key="1">
    <source>
        <dbReference type="SAM" id="MobiDB-lite"/>
    </source>
</evidence>
<feature type="compositionally biased region" description="Polar residues" evidence="1">
    <location>
        <begin position="353"/>
        <end position="367"/>
    </location>
</feature>
<feature type="compositionally biased region" description="Polar residues" evidence="1">
    <location>
        <begin position="520"/>
        <end position="537"/>
    </location>
</feature>
<feature type="region of interest" description="Disordered" evidence="1">
    <location>
        <begin position="740"/>
        <end position="778"/>
    </location>
</feature>
<dbReference type="STRING" id="264951.A0A443HHT3"/>
<dbReference type="AlphaFoldDB" id="A0A443HHT3"/>
<feature type="region of interest" description="Disordered" evidence="1">
    <location>
        <begin position="520"/>
        <end position="569"/>
    </location>
</feature>
<feature type="compositionally biased region" description="Low complexity" evidence="1">
    <location>
        <begin position="640"/>
        <end position="653"/>
    </location>
</feature>
<feature type="compositionally biased region" description="Acidic residues" evidence="1">
    <location>
        <begin position="751"/>
        <end position="766"/>
    </location>
</feature>
<feature type="compositionally biased region" description="Polar residues" evidence="1">
    <location>
        <begin position="654"/>
        <end position="677"/>
    </location>
</feature>
<proteinExistence type="predicted"/>
<feature type="compositionally biased region" description="Basic and acidic residues" evidence="1">
    <location>
        <begin position="16"/>
        <end position="29"/>
    </location>
</feature>
<reference evidence="2 3" key="1">
    <citation type="journal article" date="2018" name="Front. Microbiol.">
        <title>Genomic and genetic insights into a cosmopolitan fungus, Paecilomyces variotii (Eurotiales).</title>
        <authorList>
            <person name="Urquhart A.S."/>
            <person name="Mondo S.J."/>
            <person name="Makela M.R."/>
            <person name="Hane J.K."/>
            <person name="Wiebenga A."/>
            <person name="He G."/>
            <person name="Mihaltcheva S."/>
            <person name="Pangilinan J."/>
            <person name="Lipzen A."/>
            <person name="Barry K."/>
            <person name="de Vries R.P."/>
            <person name="Grigoriev I.V."/>
            <person name="Idnurm A."/>
        </authorList>
    </citation>
    <scope>NUCLEOTIDE SEQUENCE [LARGE SCALE GENOMIC DNA]</scope>
    <source>
        <strain evidence="2 3">CBS 101075</strain>
    </source>
</reference>
<evidence type="ECO:0000313" key="3">
    <source>
        <dbReference type="Proteomes" id="UP000283841"/>
    </source>
</evidence>
<feature type="region of interest" description="Disordered" evidence="1">
    <location>
        <begin position="1"/>
        <end position="40"/>
    </location>
</feature>
<dbReference type="GeneID" id="39595246"/>
<feature type="region of interest" description="Disordered" evidence="1">
    <location>
        <begin position="631"/>
        <end position="685"/>
    </location>
</feature>
<dbReference type="Proteomes" id="UP000283841">
    <property type="component" value="Unassembled WGS sequence"/>
</dbReference>
<sequence length="906" mass="99335">MAPIPDETEWLAATAKAREEAEKMDKDMAQDGPPEHPVAQLQGPFEESIVDSNDPAGELYTVQIDALSRRIEILMSQQYERLCGRKWRQKPRERYHPLWKIVAQMSFGMHLLANGLAKSEPEVMKILQGHVDEMDGFIERTTDDLILAEADIRERLNYLKIPLETGRVFDELLEDRTFRHSVMDDTEKIEHINHRSAAAMSDAFKDIQKGREAISALWHYLKKLGKEWTPRPGSFDAVYAAMVGNVEGWQGAFTDLRKHGKGLAIVIIQLGAVVTEIQSRAAAASRKEVMNTVSRPRAKSLKVGLFKRSSSLPTVPQVSDKPLPSAPQLVDPAIEAVLPTEIRPEAFPKRDISGTQNAGLARHSSSAGRRRTRSFDDGTTEGNRYLSSSKTPQDRPGSQGKPAKSVTWVEPGQNRPATAHQPENDAFRGRSRSTGQLREGGAEGRPQSRGVLGSFAPFEKKKSLPAGGRDKTKDQLLVHLKSKKALDALAVPVNKLRSASPRPSSVRRDWPLSIFRAKSSNCLRSPDGSQHSDSGSGLDSDVQMEWSKPEEEIPNTHTLRPGPGDSPRIPHIRASLCSTIRELDEEGEAREDDESEVGEEGEVESILTALPTLDPSLARHFDIAISQISTETDVHEISPSSADKSATAKATDSIQLDTDPSDTLNDTGKSADSSSPAGPQPKRLVPHSADILGLSSSRPLRLSSKVLPAPIMQTDNDIKSGIAVNVASLTSESLIDFLAATPPVSPRPDDLESCSTDDDLDIDLYEPPEPKEEDTSSRARLGLGIRVGLQCYPEEVSSPPPPGPGGRTMVTPDFSTKYALECEKRFRPRLGLGMSSLSLSLIPRKKSLKRLFSPTWKSHNISRDVVVVGSGSETSSMEDMGMAQMDSEQNFHFRGLGKDGTWVMSD</sequence>
<dbReference type="VEuPathDB" id="FungiDB:C8Q69DRAFT_190273"/>
<organism evidence="2 3">
    <name type="scientific">Byssochlamys spectabilis</name>
    <name type="common">Paecilomyces variotii</name>
    <dbReference type="NCBI Taxonomy" id="264951"/>
    <lineage>
        <taxon>Eukaryota</taxon>
        <taxon>Fungi</taxon>
        <taxon>Dikarya</taxon>
        <taxon>Ascomycota</taxon>
        <taxon>Pezizomycotina</taxon>
        <taxon>Eurotiomycetes</taxon>
        <taxon>Eurotiomycetidae</taxon>
        <taxon>Eurotiales</taxon>
        <taxon>Thermoascaceae</taxon>
        <taxon>Paecilomyces</taxon>
    </lineage>
</organism>
<feature type="compositionally biased region" description="Basic and acidic residues" evidence="1">
    <location>
        <begin position="458"/>
        <end position="471"/>
    </location>
</feature>
<dbReference type="RefSeq" id="XP_028480974.1">
    <property type="nucleotide sequence ID" value="XM_028625969.1"/>
</dbReference>
<name>A0A443HHT3_BYSSP</name>
<keyword evidence="3" id="KW-1185">Reference proteome</keyword>
<accession>A0A443HHT3</accession>
<feature type="compositionally biased region" description="Basic and acidic residues" evidence="1">
    <location>
        <begin position="342"/>
        <end position="352"/>
    </location>
</feature>